<evidence type="ECO:0000256" key="6">
    <source>
        <dbReference type="SAM" id="Phobius"/>
    </source>
</evidence>
<comment type="subcellular location">
    <subcellularLocation>
        <location evidence="1">Membrane</location>
        <topology evidence="1">Multi-pass membrane protein</topology>
    </subcellularLocation>
</comment>
<feature type="non-terminal residue" evidence="8">
    <location>
        <position position="277"/>
    </location>
</feature>
<gene>
    <name evidence="8" type="ORF">EV356DRAFT_438012</name>
</gene>
<feature type="transmembrane region" description="Helical" evidence="6">
    <location>
        <begin position="14"/>
        <end position="35"/>
    </location>
</feature>
<dbReference type="InterPro" id="IPR049326">
    <property type="entry name" value="Rhodopsin_dom_fungi"/>
</dbReference>
<evidence type="ECO:0000256" key="3">
    <source>
        <dbReference type="ARBA" id="ARBA00022989"/>
    </source>
</evidence>
<protein>
    <recommendedName>
        <fullName evidence="7">Rhodopsin domain-containing protein</fullName>
    </recommendedName>
</protein>
<feature type="non-terminal residue" evidence="8">
    <location>
        <position position="1"/>
    </location>
</feature>
<feature type="transmembrane region" description="Helical" evidence="6">
    <location>
        <begin position="208"/>
        <end position="227"/>
    </location>
</feature>
<sequence length="277" mass="30946">DVSSPRYGGRGPQVVGVAWAFFVVATVVMALRFYTGWFITRRLRWDFHWAVITYILATVNACFFTISASWGVGNHSDVLNKQDIVNAGRWQWIGLPLGVIAPGTGKLAIVAFILQLQGRTNFRKSLVLHVIAWSNMIFDILQCIMIYQQCDPPRKLWDEGVPGNCRLLHTGTSIGVFVGSFSAASDLALAIYPLFIFWDLNMSWKKKLSLWGLFLGGVVASIAAIIKTVNVLTIRTAADKTYATSPLLIWSMVEFWLIILVGSIPPLRPLFLKGLRR</sequence>
<keyword evidence="9" id="KW-1185">Reference proteome</keyword>
<dbReference type="Pfam" id="PF20684">
    <property type="entry name" value="Fung_rhodopsin"/>
    <property type="match status" value="1"/>
</dbReference>
<evidence type="ECO:0000313" key="8">
    <source>
        <dbReference type="EMBL" id="KAF2229477.1"/>
    </source>
</evidence>
<dbReference type="EMBL" id="ML991862">
    <property type="protein sequence ID" value="KAF2229477.1"/>
    <property type="molecule type" value="Genomic_DNA"/>
</dbReference>
<dbReference type="OrthoDB" id="3934549at2759"/>
<dbReference type="AlphaFoldDB" id="A0A6A6GUV8"/>
<evidence type="ECO:0000256" key="5">
    <source>
        <dbReference type="ARBA" id="ARBA00038359"/>
    </source>
</evidence>
<feature type="transmembrane region" description="Helical" evidence="6">
    <location>
        <begin position="247"/>
        <end position="267"/>
    </location>
</feature>
<reference evidence="8" key="1">
    <citation type="journal article" date="2020" name="Stud. Mycol.">
        <title>101 Dothideomycetes genomes: a test case for predicting lifestyles and emergence of pathogens.</title>
        <authorList>
            <person name="Haridas S."/>
            <person name="Albert R."/>
            <person name="Binder M."/>
            <person name="Bloem J."/>
            <person name="Labutti K."/>
            <person name="Salamov A."/>
            <person name="Andreopoulos B."/>
            <person name="Baker S."/>
            <person name="Barry K."/>
            <person name="Bills G."/>
            <person name="Bluhm B."/>
            <person name="Cannon C."/>
            <person name="Castanera R."/>
            <person name="Culley D."/>
            <person name="Daum C."/>
            <person name="Ezra D."/>
            <person name="Gonzalez J."/>
            <person name="Henrissat B."/>
            <person name="Kuo A."/>
            <person name="Liang C."/>
            <person name="Lipzen A."/>
            <person name="Lutzoni F."/>
            <person name="Magnuson J."/>
            <person name="Mondo S."/>
            <person name="Nolan M."/>
            <person name="Ohm R."/>
            <person name="Pangilinan J."/>
            <person name="Park H.-J."/>
            <person name="Ramirez L."/>
            <person name="Alfaro M."/>
            <person name="Sun H."/>
            <person name="Tritt A."/>
            <person name="Yoshinaga Y."/>
            <person name="Zwiers L.-H."/>
            <person name="Turgeon B."/>
            <person name="Goodwin S."/>
            <person name="Spatafora J."/>
            <person name="Crous P."/>
            <person name="Grigoriev I."/>
        </authorList>
    </citation>
    <scope>NUCLEOTIDE SEQUENCE</scope>
    <source>
        <strain evidence="8">Tuck. ex Michener</strain>
    </source>
</reference>
<evidence type="ECO:0000256" key="2">
    <source>
        <dbReference type="ARBA" id="ARBA00022692"/>
    </source>
</evidence>
<dbReference type="InterPro" id="IPR052337">
    <property type="entry name" value="SAT4-like"/>
</dbReference>
<evidence type="ECO:0000313" key="9">
    <source>
        <dbReference type="Proteomes" id="UP000800092"/>
    </source>
</evidence>
<keyword evidence="2 6" id="KW-0812">Transmembrane</keyword>
<feature type="transmembrane region" description="Helical" evidence="6">
    <location>
        <begin position="167"/>
        <end position="196"/>
    </location>
</feature>
<keyword evidence="4 6" id="KW-0472">Membrane</keyword>
<feature type="transmembrane region" description="Helical" evidence="6">
    <location>
        <begin position="47"/>
        <end position="70"/>
    </location>
</feature>
<comment type="similarity">
    <text evidence="5">Belongs to the SAT4 family.</text>
</comment>
<evidence type="ECO:0000259" key="7">
    <source>
        <dbReference type="Pfam" id="PF20684"/>
    </source>
</evidence>
<feature type="transmembrane region" description="Helical" evidence="6">
    <location>
        <begin position="126"/>
        <end position="147"/>
    </location>
</feature>
<dbReference type="PANTHER" id="PTHR33048:SF165">
    <property type="entry name" value="INTEGRAL MEMBRANE PROTEIN"/>
    <property type="match status" value="1"/>
</dbReference>
<proteinExistence type="inferred from homology"/>
<name>A0A6A6GUV8_VIRVR</name>
<feature type="transmembrane region" description="Helical" evidence="6">
    <location>
        <begin position="90"/>
        <end position="114"/>
    </location>
</feature>
<feature type="domain" description="Rhodopsin" evidence="7">
    <location>
        <begin position="31"/>
        <end position="271"/>
    </location>
</feature>
<dbReference type="GO" id="GO:0016020">
    <property type="term" value="C:membrane"/>
    <property type="evidence" value="ECO:0007669"/>
    <property type="project" value="UniProtKB-SubCell"/>
</dbReference>
<keyword evidence="3 6" id="KW-1133">Transmembrane helix</keyword>
<dbReference type="PANTHER" id="PTHR33048">
    <property type="entry name" value="PTH11-LIKE INTEGRAL MEMBRANE PROTEIN (AFU_ORTHOLOGUE AFUA_5G11245)"/>
    <property type="match status" value="1"/>
</dbReference>
<organism evidence="8 9">
    <name type="scientific">Viridothelium virens</name>
    <name type="common">Speckled blister lichen</name>
    <name type="synonym">Trypethelium virens</name>
    <dbReference type="NCBI Taxonomy" id="1048519"/>
    <lineage>
        <taxon>Eukaryota</taxon>
        <taxon>Fungi</taxon>
        <taxon>Dikarya</taxon>
        <taxon>Ascomycota</taxon>
        <taxon>Pezizomycotina</taxon>
        <taxon>Dothideomycetes</taxon>
        <taxon>Dothideomycetes incertae sedis</taxon>
        <taxon>Trypetheliales</taxon>
        <taxon>Trypetheliaceae</taxon>
        <taxon>Viridothelium</taxon>
    </lineage>
</organism>
<evidence type="ECO:0000256" key="4">
    <source>
        <dbReference type="ARBA" id="ARBA00023136"/>
    </source>
</evidence>
<dbReference type="Proteomes" id="UP000800092">
    <property type="component" value="Unassembled WGS sequence"/>
</dbReference>
<accession>A0A6A6GUV8</accession>
<evidence type="ECO:0000256" key="1">
    <source>
        <dbReference type="ARBA" id="ARBA00004141"/>
    </source>
</evidence>